<accession>A0ABS0E6K1</accession>
<organism evidence="3 4">
    <name type="scientific">Rahnella laticis</name>
    <dbReference type="NCBI Taxonomy" id="2787622"/>
    <lineage>
        <taxon>Bacteria</taxon>
        <taxon>Pseudomonadati</taxon>
        <taxon>Pseudomonadota</taxon>
        <taxon>Gammaproteobacteria</taxon>
        <taxon>Enterobacterales</taxon>
        <taxon>Yersiniaceae</taxon>
        <taxon>Rahnella</taxon>
    </lineage>
</organism>
<comment type="caution">
    <text evidence="3">The sequence shown here is derived from an EMBL/GenBank/DDBJ whole genome shotgun (WGS) entry which is preliminary data.</text>
</comment>
<keyword evidence="2" id="KW-0732">Signal</keyword>
<feature type="region of interest" description="Disordered" evidence="1">
    <location>
        <begin position="47"/>
        <end position="68"/>
    </location>
</feature>
<reference evidence="3 4" key="1">
    <citation type="submission" date="2020-11" db="EMBL/GenBank/DDBJ databases">
        <title>Taxonomic investigation of Rahnella strains.</title>
        <authorList>
            <person name="Lee S.D."/>
        </authorList>
    </citation>
    <scope>NUCLEOTIDE SEQUENCE [LARGE SCALE GENOMIC DNA]</scope>
    <source>
        <strain evidence="3 4">SAP-17</strain>
    </source>
</reference>
<feature type="compositionally biased region" description="Polar residues" evidence="1">
    <location>
        <begin position="47"/>
        <end position="64"/>
    </location>
</feature>
<name>A0ABS0E6K1_9GAMM</name>
<proteinExistence type="predicted"/>
<evidence type="ECO:0000313" key="4">
    <source>
        <dbReference type="Proteomes" id="UP000636811"/>
    </source>
</evidence>
<gene>
    <name evidence="3" type="ORF">IV433_15015</name>
</gene>
<dbReference type="NCBIfam" id="NF040711">
    <property type="entry name" value="partner_SinI"/>
    <property type="match status" value="1"/>
</dbReference>
<feature type="chain" id="PRO_5046384220" description="Intimin-like protein SinH" evidence="2">
    <location>
        <begin position="24"/>
        <end position="296"/>
    </location>
</feature>
<dbReference type="Gene3D" id="2.60.40.2700">
    <property type="match status" value="1"/>
</dbReference>
<evidence type="ECO:0000256" key="1">
    <source>
        <dbReference type="SAM" id="MobiDB-lite"/>
    </source>
</evidence>
<protein>
    <recommendedName>
        <fullName evidence="5">Intimin-like protein SinH</fullName>
    </recommendedName>
</protein>
<feature type="signal peptide" evidence="2">
    <location>
        <begin position="1"/>
        <end position="23"/>
    </location>
</feature>
<sequence>MTKFNKTLLASLLFAGCSHVALADMTDSAGQLIGTVPVLKGTDAGQSDHSVSFSNGHESGSTEAMTPGDKITLNYTFKDAEGDVDGSKTTIKWFTTSDGKGADKTALANDGKDSYTIAAVDAGRYLGAEITEQTSTGMPSKGQVITIEDVSANDTTDAIPNGPIVGGKVGVEIVDATAPTVNLIGKANSQLLVGHTYQFKAWYDANNNGTWDAGELEATSNYTYKWFFEGNSATTNTAGGYAVPATNGKDLVIPATNTLAKGIFATAGADGVQGYSLKVDYSPLLKSVRTVKSVRK</sequence>
<evidence type="ECO:0000256" key="2">
    <source>
        <dbReference type="SAM" id="SignalP"/>
    </source>
</evidence>
<dbReference type="EMBL" id="JADOBI010000006">
    <property type="protein sequence ID" value="MBF7980725.1"/>
    <property type="molecule type" value="Genomic_DNA"/>
</dbReference>
<evidence type="ECO:0000313" key="3">
    <source>
        <dbReference type="EMBL" id="MBF7980725.1"/>
    </source>
</evidence>
<dbReference type="RefSeq" id="WP_195814810.1">
    <property type="nucleotide sequence ID" value="NZ_JADOBI010000006.1"/>
</dbReference>
<evidence type="ECO:0008006" key="5">
    <source>
        <dbReference type="Google" id="ProtNLM"/>
    </source>
</evidence>
<keyword evidence="4" id="KW-1185">Reference proteome</keyword>
<dbReference type="Proteomes" id="UP000636811">
    <property type="component" value="Unassembled WGS sequence"/>
</dbReference>
<dbReference type="PROSITE" id="PS51257">
    <property type="entry name" value="PROKAR_LIPOPROTEIN"/>
    <property type="match status" value="1"/>
</dbReference>
<dbReference type="InterPro" id="IPR047745">
    <property type="entry name" value="SinI-like"/>
</dbReference>